<evidence type="ECO:0000313" key="1">
    <source>
        <dbReference type="EMBL" id="KAJ9085419.1"/>
    </source>
</evidence>
<dbReference type="Proteomes" id="UP001165960">
    <property type="component" value="Unassembled WGS sequence"/>
</dbReference>
<keyword evidence="2" id="KW-1185">Reference proteome</keyword>
<comment type="caution">
    <text evidence="1">The sequence shown here is derived from an EMBL/GenBank/DDBJ whole genome shotgun (WGS) entry which is preliminary data.</text>
</comment>
<sequence length="83" mass="9409">MAGENPSQLLYFLDDCPGKAKRLLSIGGPQAHLLAHCRCFLDGPERLTSTIVPSWCQESIQWWVPENWQADSLRVQREGLITE</sequence>
<evidence type="ECO:0000313" key="2">
    <source>
        <dbReference type="Proteomes" id="UP001165960"/>
    </source>
</evidence>
<proteinExistence type="predicted"/>
<accession>A0ACC2UED5</accession>
<reference evidence="1" key="1">
    <citation type="submission" date="2022-04" db="EMBL/GenBank/DDBJ databases">
        <title>Genome of the entomopathogenic fungus Entomophthora muscae.</title>
        <authorList>
            <person name="Elya C."/>
            <person name="Lovett B.R."/>
            <person name="Lee E."/>
            <person name="Macias A.M."/>
            <person name="Hajek A.E."/>
            <person name="De Bivort B.L."/>
            <person name="Kasson M.T."/>
            <person name="De Fine Licht H.H."/>
            <person name="Stajich J.E."/>
        </authorList>
    </citation>
    <scope>NUCLEOTIDE SEQUENCE</scope>
    <source>
        <strain evidence="1">Berkeley</strain>
    </source>
</reference>
<name>A0ACC2UED5_9FUNG</name>
<organism evidence="1 2">
    <name type="scientific">Entomophthora muscae</name>
    <dbReference type="NCBI Taxonomy" id="34485"/>
    <lineage>
        <taxon>Eukaryota</taxon>
        <taxon>Fungi</taxon>
        <taxon>Fungi incertae sedis</taxon>
        <taxon>Zoopagomycota</taxon>
        <taxon>Entomophthoromycotina</taxon>
        <taxon>Entomophthoromycetes</taxon>
        <taxon>Entomophthorales</taxon>
        <taxon>Entomophthoraceae</taxon>
        <taxon>Entomophthora</taxon>
    </lineage>
</organism>
<dbReference type="EMBL" id="QTSX02000764">
    <property type="protein sequence ID" value="KAJ9085419.1"/>
    <property type="molecule type" value="Genomic_DNA"/>
</dbReference>
<gene>
    <name evidence="1" type="ORF">DSO57_1014248</name>
</gene>
<protein>
    <submittedName>
        <fullName evidence="1">Uncharacterized protein</fullName>
    </submittedName>
</protein>